<dbReference type="AlphaFoldDB" id="A0A7W8FYH1"/>
<comment type="caution">
    <text evidence="2">The sequence shown here is derived from an EMBL/GenBank/DDBJ whole genome shotgun (WGS) entry which is preliminary data.</text>
</comment>
<feature type="domain" description="HD" evidence="1">
    <location>
        <begin position="31"/>
        <end position="129"/>
    </location>
</feature>
<dbReference type="SUPFAM" id="SSF109604">
    <property type="entry name" value="HD-domain/PDEase-like"/>
    <property type="match status" value="1"/>
</dbReference>
<name>A0A7W8FYH1_9FIRM</name>
<evidence type="ECO:0000259" key="1">
    <source>
        <dbReference type="Pfam" id="PF01966"/>
    </source>
</evidence>
<dbReference type="EMBL" id="JACHHD010000006">
    <property type="protein sequence ID" value="MBB5184780.1"/>
    <property type="molecule type" value="Genomic_DNA"/>
</dbReference>
<gene>
    <name evidence="2" type="ORF">HNQ43_000823</name>
</gene>
<dbReference type="RefSeq" id="WP_244957034.1">
    <property type="nucleotide sequence ID" value="NZ_JACHHD010000006.1"/>
</dbReference>
<proteinExistence type="predicted"/>
<organism evidence="2 3">
    <name type="scientific">Faecalicoccus acidiformans</name>
    <dbReference type="NCBI Taxonomy" id="915173"/>
    <lineage>
        <taxon>Bacteria</taxon>
        <taxon>Bacillati</taxon>
        <taxon>Bacillota</taxon>
        <taxon>Erysipelotrichia</taxon>
        <taxon>Erysipelotrichales</taxon>
        <taxon>Erysipelotrichaceae</taxon>
        <taxon>Faecalicoccus</taxon>
    </lineage>
</organism>
<evidence type="ECO:0000313" key="2">
    <source>
        <dbReference type="EMBL" id="MBB5184780.1"/>
    </source>
</evidence>
<evidence type="ECO:0000313" key="3">
    <source>
        <dbReference type="Proteomes" id="UP000521313"/>
    </source>
</evidence>
<keyword evidence="2" id="KW-0808">Transferase</keyword>
<dbReference type="Gene3D" id="1.10.3210.10">
    <property type="entry name" value="Hypothetical protein af1432"/>
    <property type="match status" value="1"/>
</dbReference>
<keyword evidence="2" id="KW-0012">Acyltransferase</keyword>
<dbReference type="GO" id="GO:0016746">
    <property type="term" value="F:acyltransferase activity"/>
    <property type="evidence" value="ECO:0007669"/>
    <property type="project" value="UniProtKB-KW"/>
</dbReference>
<sequence length="156" mass="17923">MELNRYETVKAYVYEQYARIANESLRIAAITHTSMVDTCITLLAITRSIPLERAKIAALFHDYAQYIDNCKHSEHARLSSLYAHQYLAQAKNYKVIEIDDICFAIAQHSRKDQFDSPLCECLKDADILARFLEDPTKPLTGIRKQRLIDSLADIND</sequence>
<dbReference type="InterPro" id="IPR006674">
    <property type="entry name" value="HD_domain"/>
</dbReference>
<dbReference type="Proteomes" id="UP000521313">
    <property type="component" value="Unassembled WGS sequence"/>
</dbReference>
<reference evidence="2 3" key="1">
    <citation type="submission" date="2020-08" db="EMBL/GenBank/DDBJ databases">
        <title>Genomic Encyclopedia of Type Strains, Phase IV (KMG-IV): sequencing the most valuable type-strain genomes for metagenomic binning, comparative biology and taxonomic classification.</title>
        <authorList>
            <person name="Goeker M."/>
        </authorList>
    </citation>
    <scope>NUCLEOTIDE SEQUENCE [LARGE SCALE GENOMIC DNA]</scope>
    <source>
        <strain evidence="2 3">DSM 26963</strain>
    </source>
</reference>
<dbReference type="Pfam" id="PF01966">
    <property type="entry name" value="HD"/>
    <property type="match status" value="1"/>
</dbReference>
<accession>A0A7W8FYH1</accession>
<protein>
    <submittedName>
        <fullName evidence="2">Glycerol-3-phosphate O-acyltransferase</fullName>
    </submittedName>
</protein>